<dbReference type="RefSeq" id="WP_186504437.1">
    <property type="nucleotide sequence ID" value="NZ_JACOGK010000046.1"/>
</dbReference>
<evidence type="ECO:0000256" key="2">
    <source>
        <dbReference type="ARBA" id="ARBA00001911"/>
    </source>
</evidence>
<evidence type="ECO:0000256" key="8">
    <source>
        <dbReference type="RuleBase" id="RU004473"/>
    </source>
</evidence>
<evidence type="ECO:0000256" key="5">
    <source>
        <dbReference type="ARBA" id="ARBA00016977"/>
    </source>
</evidence>
<sequence length="340" mass="38999">MKILVTGGAGFIGGNFVHYMLQQHREDQILCVDKLTYAGNLSTLADVLDQDNLTFVRLDICDREGIYNLFEKERPDIVINFAAESHVDRSIENPEIFLQTNIIGTSVLMDACRKYGIVRYHQVSTDEVYGDLPLDRPDLFFTETTPLHTSSPYSSSKAGADLLVLAYHRTYGLPVTISRCSNNYGPYHFPEKLIPLMIINALHDQPLPVYGDGLNVRDWLYVEDHCKAIDLIVRKGRTGEVYNVGGHNEMRNIDIVKLICQELHKPESLITHVTDRKGHDRRYAIDPTKIHDELGWLPETTFTTGLKKTIQWYLTHEAWWQDIISGEYQQYYQNMYGGRS</sequence>
<name>A0ABR6VKZ9_9FIRM</name>
<dbReference type="PANTHER" id="PTHR43000">
    <property type="entry name" value="DTDP-D-GLUCOSE 4,6-DEHYDRATASE-RELATED"/>
    <property type="match status" value="1"/>
</dbReference>
<accession>A0ABR6VKZ9</accession>
<evidence type="ECO:0000256" key="7">
    <source>
        <dbReference type="ARBA" id="ARBA00023239"/>
    </source>
</evidence>
<gene>
    <name evidence="10" type="primary">rfbB</name>
    <name evidence="10" type="ORF">H8J70_11505</name>
</gene>
<evidence type="ECO:0000313" key="10">
    <source>
        <dbReference type="EMBL" id="MBC3537866.1"/>
    </source>
</evidence>
<dbReference type="Pfam" id="PF16363">
    <property type="entry name" value="GDP_Man_Dehyd"/>
    <property type="match status" value="1"/>
</dbReference>
<dbReference type="Gene3D" id="3.40.50.720">
    <property type="entry name" value="NAD(P)-binding Rossmann-like Domain"/>
    <property type="match status" value="1"/>
</dbReference>
<dbReference type="NCBIfam" id="TIGR01181">
    <property type="entry name" value="dTDP_gluc_dehyt"/>
    <property type="match status" value="1"/>
</dbReference>
<dbReference type="SUPFAM" id="SSF51735">
    <property type="entry name" value="NAD(P)-binding Rossmann-fold domains"/>
    <property type="match status" value="1"/>
</dbReference>
<dbReference type="EMBL" id="JACOGK010000046">
    <property type="protein sequence ID" value="MBC3537866.1"/>
    <property type="molecule type" value="Genomic_DNA"/>
</dbReference>
<dbReference type="InterPro" id="IPR036291">
    <property type="entry name" value="NAD(P)-bd_dom_sf"/>
</dbReference>
<protein>
    <recommendedName>
        <fullName evidence="5 8">dTDP-glucose 4,6-dehydratase</fullName>
        <ecNumber evidence="4 8">4.2.1.46</ecNumber>
    </recommendedName>
</protein>
<dbReference type="InterPro" id="IPR005888">
    <property type="entry name" value="dTDP_Gluc_deHydtase"/>
</dbReference>
<feature type="domain" description="NAD(P)-binding" evidence="9">
    <location>
        <begin position="4"/>
        <end position="309"/>
    </location>
</feature>
<evidence type="ECO:0000259" key="9">
    <source>
        <dbReference type="Pfam" id="PF16363"/>
    </source>
</evidence>
<reference evidence="10 11" key="1">
    <citation type="submission" date="2020-08" db="EMBL/GenBank/DDBJ databases">
        <authorList>
            <person name="Liu C."/>
            <person name="Sun Q."/>
        </authorList>
    </citation>
    <scope>NUCLEOTIDE SEQUENCE [LARGE SCALE GENOMIC DNA]</scope>
    <source>
        <strain evidence="10 11">NSJ-59</strain>
    </source>
</reference>
<evidence type="ECO:0000256" key="3">
    <source>
        <dbReference type="ARBA" id="ARBA00008178"/>
    </source>
</evidence>
<comment type="catalytic activity">
    <reaction evidence="1 8">
        <text>dTDP-alpha-D-glucose = dTDP-4-dehydro-6-deoxy-alpha-D-glucose + H2O</text>
        <dbReference type="Rhea" id="RHEA:17221"/>
        <dbReference type="ChEBI" id="CHEBI:15377"/>
        <dbReference type="ChEBI" id="CHEBI:57477"/>
        <dbReference type="ChEBI" id="CHEBI:57649"/>
        <dbReference type="EC" id="4.2.1.46"/>
    </reaction>
</comment>
<evidence type="ECO:0000256" key="1">
    <source>
        <dbReference type="ARBA" id="ARBA00001539"/>
    </source>
</evidence>
<dbReference type="CDD" id="cd05246">
    <property type="entry name" value="dTDP_GD_SDR_e"/>
    <property type="match status" value="1"/>
</dbReference>
<dbReference type="Gene3D" id="3.90.25.10">
    <property type="entry name" value="UDP-galactose 4-epimerase, domain 1"/>
    <property type="match status" value="1"/>
</dbReference>
<dbReference type="EC" id="4.2.1.46" evidence="4 8"/>
<comment type="cofactor">
    <cofactor evidence="2 8">
        <name>NAD(+)</name>
        <dbReference type="ChEBI" id="CHEBI:57540"/>
    </cofactor>
</comment>
<dbReference type="Proteomes" id="UP000606870">
    <property type="component" value="Unassembled WGS sequence"/>
</dbReference>
<dbReference type="GO" id="GO:0008460">
    <property type="term" value="F:dTDP-glucose 4,6-dehydratase activity"/>
    <property type="evidence" value="ECO:0007669"/>
    <property type="project" value="UniProtKB-EC"/>
</dbReference>
<organism evidence="10 11">
    <name type="scientific">Megasphaera hominis</name>
    <dbReference type="NCBI Taxonomy" id="159836"/>
    <lineage>
        <taxon>Bacteria</taxon>
        <taxon>Bacillati</taxon>
        <taxon>Bacillota</taxon>
        <taxon>Negativicutes</taxon>
        <taxon>Veillonellales</taxon>
        <taxon>Veillonellaceae</taxon>
        <taxon>Megasphaera</taxon>
    </lineage>
</organism>
<comment type="caution">
    <text evidence="10">The sequence shown here is derived from an EMBL/GenBank/DDBJ whole genome shotgun (WGS) entry which is preliminary data.</text>
</comment>
<comment type="similarity">
    <text evidence="3 8">Belongs to the NAD(P)-dependent epimerase/dehydratase family. dTDP-glucose dehydratase subfamily.</text>
</comment>
<keyword evidence="7 8" id="KW-0456">Lyase</keyword>
<keyword evidence="6" id="KW-0520">NAD</keyword>
<keyword evidence="11" id="KW-1185">Reference proteome</keyword>
<evidence type="ECO:0000256" key="4">
    <source>
        <dbReference type="ARBA" id="ARBA00011990"/>
    </source>
</evidence>
<evidence type="ECO:0000313" key="11">
    <source>
        <dbReference type="Proteomes" id="UP000606870"/>
    </source>
</evidence>
<dbReference type="InterPro" id="IPR016040">
    <property type="entry name" value="NAD(P)-bd_dom"/>
</dbReference>
<evidence type="ECO:0000256" key="6">
    <source>
        <dbReference type="ARBA" id="ARBA00023027"/>
    </source>
</evidence>
<proteinExistence type="inferred from homology"/>